<feature type="domain" description="GIY-YIG" evidence="2">
    <location>
        <begin position="3"/>
        <end position="79"/>
    </location>
</feature>
<proteinExistence type="inferred from homology"/>
<dbReference type="EMBL" id="PTJE01000003">
    <property type="protein sequence ID" value="PPK94934.1"/>
    <property type="molecule type" value="Genomic_DNA"/>
</dbReference>
<keyword evidence="3" id="KW-0540">Nuclease</keyword>
<name>A0A2S6IL18_9FLAO</name>
<dbReference type="PANTHER" id="PTHR34477">
    <property type="entry name" value="UPF0213 PROTEIN YHBQ"/>
    <property type="match status" value="1"/>
</dbReference>
<keyword evidence="3" id="KW-0255">Endonuclease</keyword>
<keyword evidence="3" id="KW-0378">Hydrolase</keyword>
<keyword evidence="4" id="KW-1185">Reference proteome</keyword>
<comment type="caution">
    <text evidence="3">The sequence shown here is derived from an EMBL/GenBank/DDBJ whole genome shotgun (WGS) entry which is preliminary data.</text>
</comment>
<evidence type="ECO:0000313" key="3">
    <source>
        <dbReference type="EMBL" id="PPK94934.1"/>
    </source>
</evidence>
<dbReference type="CDD" id="cd10456">
    <property type="entry name" value="GIY-YIG_UPF0213"/>
    <property type="match status" value="1"/>
</dbReference>
<accession>A0A2S6IL18</accession>
<organism evidence="3 4">
    <name type="scientific">Nonlabens xylanidelens</name>
    <dbReference type="NCBI Taxonomy" id="191564"/>
    <lineage>
        <taxon>Bacteria</taxon>
        <taxon>Pseudomonadati</taxon>
        <taxon>Bacteroidota</taxon>
        <taxon>Flavobacteriia</taxon>
        <taxon>Flavobacteriales</taxon>
        <taxon>Flavobacteriaceae</taxon>
        <taxon>Nonlabens</taxon>
    </lineage>
</organism>
<evidence type="ECO:0000256" key="1">
    <source>
        <dbReference type="ARBA" id="ARBA00007435"/>
    </source>
</evidence>
<dbReference type="PANTHER" id="PTHR34477:SF1">
    <property type="entry name" value="UPF0213 PROTEIN YHBQ"/>
    <property type="match status" value="1"/>
</dbReference>
<dbReference type="Gene3D" id="3.40.1440.10">
    <property type="entry name" value="GIY-YIG endonuclease"/>
    <property type="match status" value="1"/>
</dbReference>
<dbReference type="InterPro" id="IPR050190">
    <property type="entry name" value="UPF0213_domain"/>
</dbReference>
<reference evidence="3 4" key="1">
    <citation type="submission" date="2018-02" db="EMBL/GenBank/DDBJ databases">
        <title>Genomic Encyclopedia of Archaeal and Bacterial Type Strains, Phase II (KMG-II): from individual species to whole genera.</title>
        <authorList>
            <person name="Goeker M."/>
        </authorList>
    </citation>
    <scope>NUCLEOTIDE SEQUENCE [LARGE SCALE GENOMIC DNA]</scope>
    <source>
        <strain evidence="3 4">DSM 16809</strain>
    </source>
</reference>
<dbReference type="GO" id="GO:0004519">
    <property type="term" value="F:endonuclease activity"/>
    <property type="evidence" value="ECO:0007669"/>
    <property type="project" value="UniProtKB-KW"/>
</dbReference>
<dbReference type="PROSITE" id="PS50164">
    <property type="entry name" value="GIY_YIG"/>
    <property type="match status" value="1"/>
</dbReference>
<dbReference type="InterPro" id="IPR035901">
    <property type="entry name" value="GIY-YIG_endonuc_sf"/>
</dbReference>
<dbReference type="Pfam" id="PF01541">
    <property type="entry name" value="GIY-YIG"/>
    <property type="match status" value="1"/>
</dbReference>
<dbReference type="InterPro" id="IPR000305">
    <property type="entry name" value="GIY-YIG_endonuc"/>
</dbReference>
<evidence type="ECO:0000259" key="2">
    <source>
        <dbReference type="PROSITE" id="PS50164"/>
    </source>
</evidence>
<dbReference type="RefSeq" id="WP_104515382.1">
    <property type="nucleotide sequence ID" value="NZ_MQVW01000024.1"/>
</dbReference>
<dbReference type="SUPFAM" id="SSF82771">
    <property type="entry name" value="GIY-YIG endonuclease"/>
    <property type="match status" value="1"/>
</dbReference>
<dbReference type="AlphaFoldDB" id="A0A2S6IL18"/>
<protein>
    <submittedName>
        <fullName evidence="3">Putative endonuclease</fullName>
    </submittedName>
</protein>
<dbReference type="OrthoDB" id="1495241at2"/>
<evidence type="ECO:0000313" key="4">
    <source>
        <dbReference type="Proteomes" id="UP000239002"/>
    </source>
</evidence>
<gene>
    <name evidence="3" type="ORF">LY01_01687</name>
</gene>
<comment type="similarity">
    <text evidence="1">Belongs to the UPF0213 family.</text>
</comment>
<dbReference type="Proteomes" id="UP000239002">
    <property type="component" value="Unassembled WGS sequence"/>
</dbReference>
<sequence>MNYQFYVYLLECNDRLLYTGMTNNIQRRFNEHQKGLNPRSFTFKRRPVELLFHEQFNDVFQAYHFEARIKKGSAKKKRALASGDFDRLKILSNCQNDSSSAFASSDDVPKRER</sequence>